<proteinExistence type="predicted"/>
<feature type="compositionally biased region" description="Basic and acidic residues" evidence="1">
    <location>
        <begin position="379"/>
        <end position="391"/>
    </location>
</feature>
<dbReference type="AlphaFoldDB" id="A0A165RCG2"/>
<keyword evidence="3" id="KW-1185">Reference proteome</keyword>
<feature type="compositionally biased region" description="Acidic residues" evidence="1">
    <location>
        <begin position="355"/>
        <end position="369"/>
    </location>
</feature>
<feature type="non-terminal residue" evidence="2">
    <location>
        <position position="1"/>
    </location>
</feature>
<name>A0A165RCG2_9AGAM</name>
<feature type="region of interest" description="Disordered" evidence="1">
    <location>
        <begin position="355"/>
        <end position="391"/>
    </location>
</feature>
<dbReference type="Proteomes" id="UP000076761">
    <property type="component" value="Unassembled WGS sequence"/>
</dbReference>
<dbReference type="OrthoDB" id="3259294at2759"/>
<dbReference type="STRING" id="1314782.A0A165RCG2"/>
<gene>
    <name evidence="2" type="ORF">NEOLEDRAFT_1018916</name>
</gene>
<evidence type="ECO:0000313" key="3">
    <source>
        <dbReference type="Proteomes" id="UP000076761"/>
    </source>
</evidence>
<evidence type="ECO:0008006" key="4">
    <source>
        <dbReference type="Google" id="ProtNLM"/>
    </source>
</evidence>
<organism evidence="2 3">
    <name type="scientific">Neolentinus lepideus HHB14362 ss-1</name>
    <dbReference type="NCBI Taxonomy" id="1314782"/>
    <lineage>
        <taxon>Eukaryota</taxon>
        <taxon>Fungi</taxon>
        <taxon>Dikarya</taxon>
        <taxon>Basidiomycota</taxon>
        <taxon>Agaricomycotina</taxon>
        <taxon>Agaricomycetes</taxon>
        <taxon>Gloeophyllales</taxon>
        <taxon>Gloeophyllaceae</taxon>
        <taxon>Neolentinus</taxon>
    </lineage>
</organism>
<sequence>WISNSLSPQEIRERMMDKTSEFQTRMVEYLESVHKGEFMDQTKDEVQNEVSYIASHPEYQDPTQTLPDPPPYPCEHTYNDNCHTCTKSKIWWETFKKTVNDLLLKSNIHTCGDHCKVKGRCKARFPRPIISETKIDSKTGYIEMRKGESRLNTYTPALTYLLRSNSDVTSLLSGTALKAVIAYVTDYITKTPLKTYTIFQTVKDVFDRKSTMLGGDMKDQEKARRLLTSIVNSLTVKMEIGAPMASAYLLGNPDHYTSHRFQTVFWRSYVSEVLKSWEDIELDKLTDDNKITDKEKVVVRKTKDGYTPYSLVMDYMYRAEEYEDISLYDWVCLSRKQIIPKSIKKDLINQDFKDDSDDLQSNTENEDVNEINIGQGYKVENDQGHKTNRNRTDPRRLTFLLEHPQHNSHYITLVKKGFALVPNFIGGSLPRRDGGNREFYCTTMMTLFKPWRSGKDLRTPDQSWDDALNDFQFTPRQQQLMSFFNIQYECYDARDDYSRQMKAGLIPGLTNIMNGTILDQMGAYIDQTDEMGIYDDYTEHLDATEYSQIGRQTARRIKQMEEMHSILNGAGWLDKCFDIRPLVPPKDAELIQRRNRQEWLDIIQSKRNLILQEKDKHRQSNIQNGTSVENGRYKWSEVKLVDQSYLLHDYHSSKPDVAKMQHEVIKQFSLRPDQERAFRIIGNHAS</sequence>
<dbReference type="InParanoid" id="A0A165RCG2"/>
<dbReference type="EMBL" id="KV425583">
    <property type="protein sequence ID" value="KZT23611.1"/>
    <property type="molecule type" value="Genomic_DNA"/>
</dbReference>
<evidence type="ECO:0000313" key="2">
    <source>
        <dbReference type="EMBL" id="KZT23611.1"/>
    </source>
</evidence>
<evidence type="ECO:0000256" key="1">
    <source>
        <dbReference type="SAM" id="MobiDB-lite"/>
    </source>
</evidence>
<protein>
    <recommendedName>
        <fullName evidence="4">Helitron helicase-like domain-containing protein</fullName>
    </recommendedName>
</protein>
<accession>A0A165RCG2</accession>
<reference evidence="2 3" key="1">
    <citation type="journal article" date="2016" name="Mol. Biol. Evol.">
        <title>Comparative Genomics of Early-Diverging Mushroom-Forming Fungi Provides Insights into the Origins of Lignocellulose Decay Capabilities.</title>
        <authorList>
            <person name="Nagy L.G."/>
            <person name="Riley R."/>
            <person name="Tritt A."/>
            <person name="Adam C."/>
            <person name="Daum C."/>
            <person name="Floudas D."/>
            <person name="Sun H."/>
            <person name="Yadav J.S."/>
            <person name="Pangilinan J."/>
            <person name="Larsson K.H."/>
            <person name="Matsuura K."/>
            <person name="Barry K."/>
            <person name="Labutti K."/>
            <person name="Kuo R."/>
            <person name="Ohm R.A."/>
            <person name="Bhattacharya S.S."/>
            <person name="Shirouzu T."/>
            <person name="Yoshinaga Y."/>
            <person name="Martin F.M."/>
            <person name="Grigoriev I.V."/>
            <person name="Hibbett D.S."/>
        </authorList>
    </citation>
    <scope>NUCLEOTIDE SEQUENCE [LARGE SCALE GENOMIC DNA]</scope>
    <source>
        <strain evidence="2 3">HHB14362 ss-1</strain>
    </source>
</reference>
<feature type="non-terminal residue" evidence="2">
    <location>
        <position position="686"/>
    </location>
</feature>